<accession>A0AAU9P746</accession>
<dbReference type="GO" id="GO:0000785">
    <property type="term" value="C:chromatin"/>
    <property type="evidence" value="ECO:0007669"/>
    <property type="project" value="TreeGrafter"/>
</dbReference>
<keyword evidence="4" id="KW-1185">Reference proteome</keyword>
<evidence type="ECO:0000313" key="3">
    <source>
        <dbReference type="EMBL" id="CAH1445895.1"/>
    </source>
</evidence>
<dbReference type="InterPro" id="IPR023674">
    <property type="entry name" value="Ribosomal_uL1-like"/>
</dbReference>
<gene>
    <name evidence="3" type="ORF">LVIROSA_LOCUS31631</name>
</gene>
<dbReference type="PROSITE" id="PS51184">
    <property type="entry name" value="JMJC"/>
    <property type="match status" value="1"/>
</dbReference>
<dbReference type="PANTHER" id="PTHR10694">
    <property type="entry name" value="LYSINE-SPECIFIC DEMETHYLASE"/>
    <property type="match status" value="1"/>
</dbReference>
<dbReference type="SMART" id="SM00558">
    <property type="entry name" value="JmjC"/>
    <property type="match status" value="1"/>
</dbReference>
<dbReference type="GO" id="GO:0005634">
    <property type="term" value="C:nucleus"/>
    <property type="evidence" value="ECO:0007669"/>
    <property type="project" value="TreeGrafter"/>
</dbReference>
<feature type="chain" id="PRO_5043840891" description="JmjC domain-containing protein" evidence="1">
    <location>
        <begin position="18"/>
        <end position="440"/>
    </location>
</feature>
<protein>
    <recommendedName>
        <fullName evidence="2">JmjC domain-containing protein</fullName>
    </recommendedName>
</protein>
<reference evidence="3 4" key="1">
    <citation type="submission" date="2022-01" db="EMBL/GenBank/DDBJ databases">
        <authorList>
            <person name="Xiong W."/>
            <person name="Schranz E."/>
        </authorList>
    </citation>
    <scope>NUCLEOTIDE SEQUENCE [LARGE SCALE GENOMIC DNA]</scope>
</reference>
<dbReference type="EMBL" id="CAKMRJ010005523">
    <property type="protein sequence ID" value="CAH1445895.1"/>
    <property type="molecule type" value="Genomic_DNA"/>
</dbReference>
<dbReference type="Pfam" id="PF02373">
    <property type="entry name" value="JmjC"/>
    <property type="match status" value="1"/>
</dbReference>
<dbReference type="GO" id="GO:0034647">
    <property type="term" value="F:histone H3K4me/H3K4me2/H3K4me3 demethylase activity"/>
    <property type="evidence" value="ECO:0007669"/>
    <property type="project" value="TreeGrafter"/>
</dbReference>
<comment type="caution">
    <text evidence="3">The sequence shown here is derived from an EMBL/GenBank/DDBJ whole genome shotgun (WGS) entry which is preliminary data.</text>
</comment>
<evidence type="ECO:0000256" key="1">
    <source>
        <dbReference type="SAM" id="SignalP"/>
    </source>
</evidence>
<feature type="domain" description="JmjC" evidence="2">
    <location>
        <begin position="86"/>
        <end position="272"/>
    </location>
</feature>
<keyword evidence="1" id="KW-0732">Signal</keyword>
<organism evidence="3 4">
    <name type="scientific">Lactuca virosa</name>
    <dbReference type="NCBI Taxonomy" id="75947"/>
    <lineage>
        <taxon>Eukaryota</taxon>
        <taxon>Viridiplantae</taxon>
        <taxon>Streptophyta</taxon>
        <taxon>Embryophyta</taxon>
        <taxon>Tracheophyta</taxon>
        <taxon>Spermatophyta</taxon>
        <taxon>Magnoliopsida</taxon>
        <taxon>eudicotyledons</taxon>
        <taxon>Gunneridae</taxon>
        <taxon>Pentapetalae</taxon>
        <taxon>asterids</taxon>
        <taxon>campanulids</taxon>
        <taxon>Asterales</taxon>
        <taxon>Asteraceae</taxon>
        <taxon>Cichorioideae</taxon>
        <taxon>Cichorieae</taxon>
        <taxon>Lactucinae</taxon>
        <taxon>Lactuca</taxon>
    </lineage>
</organism>
<dbReference type="PANTHER" id="PTHR10694:SF45">
    <property type="entry name" value="LYSINE-SPECIFIC DEMETHYLASE ELF6"/>
    <property type="match status" value="1"/>
</dbReference>
<dbReference type="AlphaFoldDB" id="A0AAU9P746"/>
<dbReference type="SUPFAM" id="SSF56808">
    <property type="entry name" value="Ribosomal protein L1"/>
    <property type="match status" value="1"/>
</dbReference>
<dbReference type="InterPro" id="IPR003347">
    <property type="entry name" value="JmjC_dom"/>
</dbReference>
<evidence type="ECO:0000313" key="4">
    <source>
        <dbReference type="Proteomes" id="UP001157418"/>
    </source>
</evidence>
<name>A0AAU9P746_9ASTR</name>
<evidence type="ECO:0000259" key="2">
    <source>
        <dbReference type="PROSITE" id="PS51184"/>
    </source>
</evidence>
<feature type="signal peptide" evidence="1">
    <location>
        <begin position="1"/>
        <end position="17"/>
    </location>
</feature>
<dbReference type="SUPFAM" id="SSF51197">
    <property type="entry name" value="Clavaminate synthase-like"/>
    <property type="match status" value="1"/>
</dbReference>
<dbReference type="Gene3D" id="3.30.190.20">
    <property type="match status" value="1"/>
</dbReference>
<dbReference type="GO" id="GO:0010468">
    <property type="term" value="P:regulation of gene expression"/>
    <property type="evidence" value="ECO:0007669"/>
    <property type="project" value="TreeGrafter"/>
</dbReference>
<sequence>MFPLILLVGKLIASGSGGKTKGPITQNSAILLSKLQSEALREAITQITTDAKEKKHNFTKTIELQIRLKNYDPKKDKCFSGIVKLPHIPRPKLKVLPPSNVTGALHIGHALTAAIQIVLPDKGFQMRLKGLQDGSFPTVLRIYNWFAWHVEDHELHSLNFLHIGSPKTWYAVPGDYAFTFEEVICSKAYGGGVDRLASLTLLGEKTTLLSLETVVASGIPCCRLVQNSGEFVVTFPRAYHIGFSHGFNCGEAANFGTPKWLSVAKETAVRRDAMNFLPMLSHQQLLYLLTMVPRSLLPGIRSSRLKDRLKEECELLVKKEFIEDILKENKLLTCILNRSSSYHAVLWDLESLSPSVINNSTIINPQTENFHVEKDNEKLVHVEDEDMSSDFQIDSGTLPRILCLEHASKVEELLDSIGGAKLLIICHLGHHSQFLFFFFQ</sequence>
<proteinExistence type="predicted"/>
<dbReference type="Proteomes" id="UP001157418">
    <property type="component" value="Unassembled WGS sequence"/>
</dbReference>
<dbReference type="Gene3D" id="2.60.120.650">
    <property type="entry name" value="Cupin"/>
    <property type="match status" value="1"/>
</dbReference>